<dbReference type="EMBL" id="CATNWA010015848">
    <property type="protein sequence ID" value="CAI9587417.1"/>
    <property type="molecule type" value="Genomic_DNA"/>
</dbReference>
<protein>
    <submittedName>
        <fullName evidence="1">Uncharacterized protein</fullName>
    </submittedName>
</protein>
<evidence type="ECO:0000313" key="2">
    <source>
        <dbReference type="Proteomes" id="UP001162483"/>
    </source>
</evidence>
<comment type="caution">
    <text evidence="1">The sequence shown here is derived from an EMBL/GenBank/DDBJ whole genome shotgun (WGS) entry which is preliminary data.</text>
</comment>
<keyword evidence="2" id="KW-1185">Reference proteome</keyword>
<gene>
    <name evidence="1" type="ORF">SPARVUS_LOCUS10561657</name>
</gene>
<accession>A0ABN9ETB5</accession>
<dbReference type="Proteomes" id="UP001162483">
    <property type="component" value="Unassembled WGS sequence"/>
</dbReference>
<reference evidence="1" key="1">
    <citation type="submission" date="2023-05" db="EMBL/GenBank/DDBJ databases">
        <authorList>
            <person name="Stuckert A."/>
        </authorList>
    </citation>
    <scope>NUCLEOTIDE SEQUENCE</scope>
</reference>
<name>A0ABN9ETB5_9NEOB</name>
<organism evidence="1 2">
    <name type="scientific">Staurois parvus</name>
    <dbReference type="NCBI Taxonomy" id="386267"/>
    <lineage>
        <taxon>Eukaryota</taxon>
        <taxon>Metazoa</taxon>
        <taxon>Chordata</taxon>
        <taxon>Craniata</taxon>
        <taxon>Vertebrata</taxon>
        <taxon>Euteleostomi</taxon>
        <taxon>Amphibia</taxon>
        <taxon>Batrachia</taxon>
        <taxon>Anura</taxon>
        <taxon>Neobatrachia</taxon>
        <taxon>Ranoidea</taxon>
        <taxon>Ranidae</taxon>
        <taxon>Staurois</taxon>
    </lineage>
</organism>
<sequence>MSCQSAPGFPILSTVSLKAGRSVNEVQGCSSEPSQFIENYKLSVEVSD</sequence>
<proteinExistence type="predicted"/>
<evidence type="ECO:0000313" key="1">
    <source>
        <dbReference type="EMBL" id="CAI9587417.1"/>
    </source>
</evidence>